<keyword evidence="4" id="KW-1185">Reference proteome</keyword>
<organism evidence="4 5">
    <name type="scientific">Nelumbo nucifera</name>
    <name type="common">Sacred lotus</name>
    <dbReference type="NCBI Taxonomy" id="4432"/>
    <lineage>
        <taxon>Eukaryota</taxon>
        <taxon>Viridiplantae</taxon>
        <taxon>Streptophyta</taxon>
        <taxon>Embryophyta</taxon>
        <taxon>Tracheophyta</taxon>
        <taxon>Spermatophyta</taxon>
        <taxon>Magnoliopsida</taxon>
        <taxon>Proteales</taxon>
        <taxon>Nelumbonaceae</taxon>
        <taxon>Nelumbo</taxon>
    </lineage>
</organism>
<dbReference type="OMA" id="PPTHYNH"/>
<dbReference type="PANTHER" id="PTHR33470:SF22">
    <property type="entry name" value="POLLEN OLE E 1 ALLERGEN AND EXTENSIN FAMILY PROTEIN"/>
    <property type="match status" value="1"/>
</dbReference>
<dbReference type="RefSeq" id="XP_010260222.1">
    <property type="nucleotide sequence ID" value="XM_010261920.2"/>
</dbReference>
<dbReference type="PRINTS" id="PR01218">
    <property type="entry name" value="PSTLEXTENSIN"/>
</dbReference>
<feature type="signal peptide" evidence="3">
    <location>
        <begin position="1"/>
        <end position="26"/>
    </location>
</feature>
<dbReference type="PANTHER" id="PTHR33470">
    <property type="entry name" value="OS01G0164075 PROTEIN"/>
    <property type="match status" value="1"/>
</dbReference>
<dbReference type="STRING" id="4432.A0A1U8A1Z2"/>
<dbReference type="Proteomes" id="UP000189703">
    <property type="component" value="Unplaced"/>
</dbReference>
<dbReference type="FunCoup" id="A0A1U8A1Z2">
    <property type="interactions" value="86"/>
</dbReference>
<evidence type="ECO:0000256" key="2">
    <source>
        <dbReference type="SAM" id="MobiDB-lite"/>
    </source>
</evidence>
<dbReference type="OrthoDB" id="665669at2759"/>
<keyword evidence="1 3" id="KW-0732">Signal</keyword>
<feature type="compositionally biased region" description="Pro residues" evidence="2">
    <location>
        <begin position="77"/>
        <end position="102"/>
    </location>
</feature>
<feature type="chain" id="PRO_5010567932" evidence="3">
    <location>
        <begin position="27"/>
        <end position="236"/>
    </location>
</feature>
<proteinExistence type="predicted"/>
<name>A0A1U8A1Z2_NELNU</name>
<evidence type="ECO:0000313" key="4">
    <source>
        <dbReference type="Proteomes" id="UP000189703"/>
    </source>
</evidence>
<dbReference type="GeneID" id="104599402"/>
<sequence>MGFVQVKLFVALQLSLLLVASLTVSAGHQVDEVVDEIKVAANVHSPAPAPKPYSHPPRHSPKPRPHPRPAPKGQVPTPAPAPKAHVPPPVPPPKVSPPSPAPRLPYVPPRTLVAVQGVVYCKSCKYPGVDTLLGATPIAGATVKLQCNNTKSPVTQQATTDKNGYFLLQAPKKVTTYGVRKCKVFLVSSPLASCQQPTNLHQGSTGAVLRYEKPKTPISFALYTVGPLAFAPKCVK</sequence>
<accession>A0A1U8A1Z2</accession>
<reference evidence="5" key="1">
    <citation type="submission" date="2025-08" db="UniProtKB">
        <authorList>
            <consortium name="RefSeq"/>
        </authorList>
    </citation>
    <scope>IDENTIFICATION</scope>
</reference>
<dbReference type="InterPro" id="IPR003882">
    <property type="entry name" value="Pistil_extensin"/>
</dbReference>
<feature type="compositionally biased region" description="Basic residues" evidence="2">
    <location>
        <begin position="56"/>
        <end position="69"/>
    </location>
</feature>
<dbReference type="Pfam" id="PF01190">
    <property type="entry name" value="Pollen_Ole_e_1"/>
    <property type="match status" value="1"/>
</dbReference>
<dbReference type="AlphaFoldDB" id="A0A1U8A1Z2"/>
<protein>
    <submittedName>
        <fullName evidence="5">Non-classical arabinogalactan protein 31-like</fullName>
    </submittedName>
</protein>
<feature type="region of interest" description="Disordered" evidence="2">
    <location>
        <begin position="44"/>
        <end position="102"/>
    </location>
</feature>
<dbReference type="KEGG" id="nnu:104599402"/>
<gene>
    <name evidence="5" type="primary">LOC104599402</name>
</gene>
<dbReference type="GO" id="GO:0071944">
    <property type="term" value="C:cell periphery"/>
    <property type="evidence" value="ECO:0000318"/>
    <property type="project" value="GO_Central"/>
</dbReference>
<evidence type="ECO:0000256" key="3">
    <source>
        <dbReference type="SAM" id="SignalP"/>
    </source>
</evidence>
<evidence type="ECO:0000313" key="5">
    <source>
        <dbReference type="RefSeq" id="XP_010260222.1"/>
    </source>
</evidence>
<dbReference type="InParanoid" id="A0A1U8A1Z2"/>
<evidence type="ECO:0000256" key="1">
    <source>
        <dbReference type="ARBA" id="ARBA00022729"/>
    </source>
</evidence>
<dbReference type="eggNOG" id="ENOG502QPUY">
    <property type="taxonomic scope" value="Eukaryota"/>
</dbReference>